<dbReference type="EMBL" id="LXQA010738622">
    <property type="protein sequence ID" value="MCI68550.1"/>
    <property type="molecule type" value="Genomic_DNA"/>
</dbReference>
<evidence type="ECO:0000313" key="2">
    <source>
        <dbReference type="Proteomes" id="UP000265520"/>
    </source>
</evidence>
<keyword evidence="2" id="KW-1185">Reference proteome</keyword>
<comment type="caution">
    <text evidence="1">The sequence shown here is derived from an EMBL/GenBank/DDBJ whole genome shotgun (WGS) entry which is preliminary data.</text>
</comment>
<reference evidence="1 2" key="1">
    <citation type="journal article" date="2018" name="Front. Plant Sci.">
        <title>Red Clover (Trifolium pratense) and Zigzag Clover (T. medium) - A Picture of Genomic Similarities and Differences.</title>
        <authorList>
            <person name="Dluhosova J."/>
            <person name="Istvanek J."/>
            <person name="Nedelnik J."/>
            <person name="Repkova J."/>
        </authorList>
    </citation>
    <scope>NUCLEOTIDE SEQUENCE [LARGE SCALE GENOMIC DNA]</scope>
    <source>
        <strain evidence="2">cv. 10/8</strain>
        <tissue evidence="1">Leaf</tissue>
    </source>
</reference>
<feature type="non-terminal residue" evidence="1">
    <location>
        <position position="43"/>
    </location>
</feature>
<name>A0A392U7Z3_9FABA</name>
<sequence>MNSVYMEIHSLPITALVKATYSKTTALFETRGMDAMAVLASGQ</sequence>
<proteinExistence type="predicted"/>
<dbReference type="Proteomes" id="UP000265520">
    <property type="component" value="Unassembled WGS sequence"/>
</dbReference>
<protein>
    <submittedName>
        <fullName evidence="1">Uncharacterized protein</fullName>
    </submittedName>
</protein>
<evidence type="ECO:0000313" key="1">
    <source>
        <dbReference type="EMBL" id="MCI68550.1"/>
    </source>
</evidence>
<dbReference type="AlphaFoldDB" id="A0A392U7Z3"/>
<organism evidence="1 2">
    <name type="scientific">Trifolium medium</name>
    <dbReference type="NCBI Taxonomy" id="97028"/>
    <lineage>
        <taxon>Eukaryota</taxon>
        <taxon>Viridiplantae</taxon>
        <taxon>Streptophyta</taxon>
        <taxon>Embryophyta</taxon>
        <taxon>Tracheophyta</taxon>
        <taxon>Spermatophyta</taxon>
        <taxon>Magnoliopsida</taxon>
        <taxon>eudicotyledons</taxon>
        <taxon>Gunneridae</taxon>
        <taxon>Pentapetalae</taxon>
        <taxon>rosids</taxon>
        <taxon>fabids</taxon>
        <taxon>Fabales</taxon>
        <taxon>Fabaceae</taxon>
        <taxon>Papilionoideae</taxon>
        <taxon>50 kb inversion clade</taxon>
        <taxon>NPAAA clade</taxon>
        <taxon>Hologalegina</taxon>
        <taxon>IRL clade</taxon>
        <taxon>Trifolieae</taxon>
        <taxon>Trifolium</taxon>
    </lineage>
</organism>
<accession>A0A392U7Z3</accession>